<dbReference type="Proteomes" id="UP000051264">
    <property type="component" value="Unassembled WGS sequence"/>
</dbReference>
<comment type="caution">
    <text evidence="1">The sequence shown here is derived from an EMBL/GenBank/DDBJ whole genome shotgun (WGS) entry which is preliminary data.</text>
</comment>
<proteinExistence type="predicted"/>
<dbReference type="Pfam" id="PF01263">
    <property type="entry name" value="Aldose_epim"/>
    <property type="match status" value="1"/>
</dbReference>
<dbReference type="GO" id="GO:0016853">
    <property type="term" value="F:isomerase activity"/>
    <property type="evidence" value="ECO:0007669"/>
    <property type="project" value="InterPro"/>
</dbReference>
<dbReference type="SUPFAM" id="SSF74650">
    <property type="entry name" value="Galactose mutarotase-like"/>
    <property type="match status" value="1"/>
</dbReference>
<dbReference type="InterPro" id="IPR011013">
    <property type="entry name" value="Gal_mutarotase_sf_dom"/>
</dbReference>
<dbReference type="PANTHER" id="PTHR11122:SF13">
    <property type="entry name" value="GLUCOSE-6-PHOSPHATE 1-EPIMERASE"/>
    <property type="match status" value="1"/>
</dbReference>
<evidence type="ECO:0000313" key="1">
    <source>
        <dbReference type="EMBL" id="KRL58520.1"/>
    </source>
</evidence>
<organism evidence="1 2">
    <name type="scientific">Latilactobacillus fuchuensis DSM 14340 = JCM 11249</name>
    <dbReference type="NCBI Taxonomy" id="1423747"/>
    <lineage>
        <taxon>Bacteria</taxon>
        <taxon>Bacillati</taxon>
        <taxon>Bacillota</taxon>
        <taxon>Bacilli</taxon>
        <taxon>Lactobacillales</taxon>
        <taxon>Lactobacillaceae</taxon>
        <taxon>Latilactobacillus</taxon>
    </lineage>
</organism>
<dbReference type="CDD" id="cd09024">
    <property type="entry name" value="Aldose_epim_lacX"/>
    <property type="match status" value="1"/>
</dbReference>
<dbReference type="STRING" id="1423747.FC69_GL000390"/>
<dbReference type="RefSeq" id="WP_025082442.1">
    <property type="nucleotide sequence ID" value="NZ_AZEX01000070.1"/>
</dbReference>
<sequence length="287" mass="32755">MLKIESDHFLVTINPKGAELTQITDKKKELDYLWQGTAWKRHAPILFPSIGRSNDDHYLIDQKEWPMPQHGFARDYDWTVVEQTATEITLSFVGNHETATLFPFKYTLQVTYALTATGLNCHYEVINNDQQAISFALGSHPGFNVPLVPDTKFDDYYLDFGEAAELATYLIDPAPFRSGQRGRLALEAGQLALNHRLFDNGLILFDRPSTTVTLRNRKTTDSISLKTADFPYMALWTLENQTEDFLCIEPFAGLPDQYGQQQAINTKLGNQTVEVGQRQQFDYQMIF</sequence>
<dbReference type="AlphaFoldDB" id="A0A0R1RYY1"/>
<dbReference type="GO" id="GO:0030246">
    <property type="term" value="F:carbohydrate binding"/>
    <property type="evidence" value="ECO:0007669"/>
    <property type="project" value="InterPro"/>
</dbReference>
<dbReference type="PANTHER" id="PTHR11122">
    <property type="entry name" value="APOSPORY-ASSOCIATED PROTEIN C-RELATED"/>
    <property type="match status" value="1"/>
</dbReference>
<dbReference type="InterPro" id="IPR014718">
    <property type="entry name" value="GH-type_carb-bd"/>
</dbReference>
<dbReference type="InterPro" id="IPR037481">
    <property type="entry name" value="LacX"/>
</dbReference>
<accession>A0A0R1RYY1</accession>
<dbReference type="eggNOG" id="COG2017">
    <property type="taxonomic scope" value="Bacteria"/>
</dbReference>
<name>A0A0R1RYY1_9LACO</name>
<dbReference type="Gene3D" id="2.70.98.10">
    <property type="match status" value="1"/>
</dbReference>
<protein>
    <submittedName>
        <fullName evidence="1">Aldose 1-epimerase family protein</fullName>
    </submittedName>
</protein>
<dbReference type="InterPro" id="IPR008183">
    <property type="entry name" value="Aldose_1/G6P_1-epimerase"/>
</dbReference>
<dbReference type="OrthoDB" id="9795355at2"/>
<gene>
    <name evidence="1" type="ORF">FC69_GL000390</name>
</gene>
<evidence type="ECO:0000313" key="2">
    <source>
        <dbReference type="Proteomes" id="UP000051264"/>
    </source>
</evidence>
<dbReference type="PATRIC" id="fig|1423747.3.peg.398"/>
<reference evidence="1 2" key="1">
    <citation type="journal article" date="2015" name="Genome Announc.">
        <title>Expanding the biotechnology potential of lactobacilli through comparative genomics of 213 strains and associated genera.</title>
        <authorList>
            <person name="Sun Z."/>
            <person name="Harris H.M."/>
            <person name="McCann A."/>
            <person name="Guo C."/>
            <person name="Argimon S."/>
            <person name="Zhang W."/>
            <person name="Yang X."/>
            <person name="Jeffery I.B."/>
            <person name="Cooney J.C."/>
            <person name="Kagawa T.F."/>
            <person name="Liu W."/>
            <person name="Song Y."/>
            <person name="Salvetti E."/>
            <person name="Wrobel A."/>
            <person name="Rasinkangas P."/>
            <person name="Parkhill J."/>
            <person name="Rea M.C."/>
            <person name="O'Sullivan O."/>
            <person name="Ritari J."/>
            <person name="Douillard F.P."/>
            <person name="Paul Ross R."/>
            <person name="Yang R."/>
            <person name="Briner A.E."/>
            <person name="Felis G.E."/>
            <person name="de Vos W.M."/>
            <person name="Barrangou R."/>
            <person name="Klaenhammer T.R."/>
            <person name="Caufield P.W."/>
            <person name="Cui Y."/>
            <person name="Zhang H."/>
            <person name="O'Toole P.W."/>
        </authorList>
    </citation>
    <scope>NUCLEOTIDE SEQUENCE [LARGE SCALE GENOMIC DNA]</scope>
    <source>
        <strain evidence="1 2">DSM 14340</strain>
    </source>
</reference>
<dbReference type="GO" id="GO:0005975">
    <property type="term" value="P:carbohydrate metabolic process"/>
    <property type="evidence" value="ECO:0007669"/>
    <property type="project" value="InterPro"/>
</dbReference>
<dbReference type="EMBL" id="AZEX01000070">
    <property type="protein sequence ID" value="KRL58520.1"/>
    <property type="molecule type" value="Genomic_DNA"/>
</dbReference>